<dbReference type="Pfam" id="PF00400">
    <property type="entry name" value="WD40"/>
    <property type="match status" value="3"/>
</dbReference>
<dbReference type="Proteomes" id="UP001174936">
    <property type="component" value="Unassembled WGS sequence"/>
</dbReference>
<sequence length="353" mass="38201">MAPSTQFEVAQPPNDAISALVFSPDSPSRLLVSSWDKNVYLYEVVEGADEANLVNSYEHRAPVLDVCFGANRDEAFTAGLDQQVKRIDLATGEQTVLSKHTEAVRCVVFSPEHSILISASWDNTLHIHNTTSPSQPHLTIQLPGKPHAMAASPSKVVVAMTARLVHIYDLPTIASALASGPDSASSIQPWQQRESSLKFLTRAVACMPNDAGYATSSIEGRVAVEWFEDTAESQARKYAFKCHRQAAPEEEGGGDIVYPVNALTFHPVYGTFASGGGDGTVALWDAEAKRRMRQYQKFLDSVAAVAFSQDGKYLAIGVCPGFETGMENYSGEGKTKVFLRELGETEAKGKGAK</sequence>
<reference evidence="4" key="1">
    <citation type="submission" date="2023-06" db="EMBL/GenBank/DDBJ databases">
        <title>Genome-scale phylogeny and comparative genomics of the fungal order Sordariales.</title>
        <authorList>
            <consortium name="Lawrence Berkeley National Laboratory"/>
            <person name="Hensen N."/>
            <person name="Bonometti L."/>
            <person name="Westerberg I."/>
            <person name="Brannstrom I.O."/>
            <person name="Guillou S."/>
            <person name="Cros-Aarteil S."/>
            <person name="Calhoun S."/>
            <person name="Haridas S."/>
            <person name="Kuo A."/>
            <person name="Mondo S."/>
            <person name="Pangilinan J."/>
            <person name="Riley R."/>
            <person name="Labutti K."/>
            <person name="Andreopoulos B."/>
            <person name="Lipzen A."/>
            <person name="Chen C."/>
            <person name="Yanf M."/>
            <person name="Daum C."/>
            <person name="Ng V."/>
            <person name="Clum A."/>
            <person name="Steindorff A."/>
            <person name="Ohm R."/>
            <person name="Martin F."/>
            <person name="Silar P."/>
            <person name="Natvig D."/>
            <person name="Lalanne C."/>
            <person name="Gautier V."/>
            <person name="Ament-Velasquez S.L."/>
            <person name="Kruys A."/>
            <person name="Hutchinson M.I."/>
            <person name="Powell A.J."/>
            <person name="Barry K."/>
            <person name="Miller A.N."/>
            <person name="Grigoriev I.V."/>
            <person name="Debuchy R."/>
            <person name="Gladieux P."/>
            <person name="Thoren M.H."/>
            <person name="Johannesson H."/>
        </authorList>
    </citation>
    <scope>NUCLEOTIDE SEQUENCE</scope>
    <source>
        <strain evidence="4">SMH2532-1</strain>
    </source>
</reference>
<evidence type="ECO:0000313" key="4">
    <source>
        <dbReference type="EMBL" id="KAK0643666.1"/>
    </source>
</evidence>
<feature type="repeat" description="WD" evidence="3">
    <location>
        <begin position="97"/>
        <end position="138"/>
    </location>
</feature>
<proteinExistence type="predicted"/>
<dbReference type="InterPro" id="IPR036322">
    <property type="entry name" value="WD40_repeat_dom_sf"/>
</dbReference>
<dbReference type="PROSITE" id="PS50082">
    <property type="entry name" value="WD_REPEATS_2"/>
    <property type="match status" value="2"/>
</dbReference>
<name>A0AA39Y0E0_9PEZI</name>
<keyword evidence="1 3" id="KW-0853">WD repeat</keyword>
<keyword evidence="5" id="KW-1185">Reference proteome</keyword>
<dbReference type="FunFam" id="2.130.10.10:FF:000725">
    <property type="entry name" value="Nuclear pore complex subunit"/>
    <property type="match status" value="1"/>
</dbReference>
<accession>A0AA39Y0E0</accession>
<gene>
    <name evidence="4" type="ORF">B0T16DRAFT_416443</name>
</gene>
<dbReference type="SUPFAM" id="SSF50978">
    <property type="entry name" value="WD40 repeat-like"/>
    <property type="match status" value="1"/>
</dbReference>
<dbReference type="EMBL" id="JAULSV010000005">
    <property type="protein sequence ID" value="KAK0643666.1"/>
    <property type="molecule type" value="Genomic_DNA"/>
</dbReference>
<dbReference type="InterPro" id="IPR001680">
    <property type="entry name" value="WD40_rpt"/>
</dbReference>
<dbReference type="PANTHER" id="PTHR10971">
    <property type="entry name" value="MRNA EXPORT FACTOR AND BUB3"/>
    <property type="match status" value="1"/>
</dbReference>
<dbReference type="AlphaFoldDB" id="A0AA39Y0E0"/>
<evidence type="ECO:0000256" key="1">
    <source>
        <dbReference type="ARBA" id="ARBA00022574"/>
    </source>
</evidence>
<evidence type="ECO:0000256" key="2">
    <source>
        <dbReference type="ARBA" id="ARBA00022737"/>
    </source>
</evidence>
<feature type="repeat" description="WD" evidence="3">
    <location>
        <begin position="260"/>
        <end position="294"/>
    </location>
</feature>
<evidence type="ECO:0000313" key="5">
    <source>
        <dbReference type="Proteomes" id="UP001174936"/>
    </source>
</evidence>
<dbReference type="Gene3D" id="2.130.10.10">
    <property type="entry name" value="YVTN repeat-like/Quinoprotein amine dehydrogenase"/>
    <property type="match status" value="1"/>
</dbReference>
<organism evidence="4 5">
    <name type="scientific">Cercophora newfieldiana</name>
    <dbReference type="NCBI Taxonomy" id="92897"/>
    <lineage>
        <taxon>Eukaryota</taxon>
        <taxon>Fungi</taxon>
        <taxon>Dikarya</taxon>
        <taxon>Ascomycota</taxon>
        <taxon>Pezizomycotina</taxon>
        <taxon>Sordariomycetes</taxon>
        <taxon>Sordariomycetidae</taxon>
        <taxon>Sordariales</taxon>
        <taxon>Lasiosphaeriaceae</taxon>
        <taxon>Cercophora</taxon>
    </lineage>
</organism>
<evidence type="ECO:0000256" key="3">
    <source>
        <dbReference type="PROSITE-ProRule" id="PRU00221"/>
    </source>
</evidence>
<comment type="caution">
    <text evidence="4">The sequence shown here is derived from an EMBL/GenBank/DDBJ whole genome shotgun (WGS) entry which is preliminary data.</text>
</comment>
<keyword evidence="2" id="KW-0677">Repeat</keyword>
<dbReference type="InterPro" id="IPR015943">
    <property type="entry name" value="WD40/YVTN_repeat-like_dom_sf"/>
</dbReference>
<protein>
    <submittedName>
        <fullName evidence="4">WD40-repeat-containing domain protein</fullName>
    </submittedName>
</protein>
<dbReference type="SMART" id="SM00320">
    <property type="entry name" value="WD40"/>
    <property type="match status" value="4"/>
</dbReference>